<dbReference type="Proteomes" id="UP001216253">
    <property type="component" value="Unassembled WGS sequence"/>
</dbReference>
<reference evidence="1 2" key="1">
    <citation type="submission" date="2023-03" db="EMBL/GenBank/DDBJ databases">
        <title>NovoSphingobium album sp. nov. isolated from polycyclic aromatic hydrocarbons- and heavy-metal polluted soil.</title>
        <authorList>
            <person name="Liu Z."/>
            <person name="Wang K."/>
        </authorList>
    </citation>
    <scope>NUCLEOTIDE SEQUENCE [LARGE SCALE GENOMIC DNA]</scope>
    <source>
        <strain evidence="1 2">H3SJ31-1</strain>
    </source>
</reference>
<evidence type="ECO:0000313" key="1">
    <source>
        <dbReference type="EMBL" id="MDE8650159.1"/>
    </source>
</evidence>
<evidence type="ECO:0000313" key="2">
    <source>
        <dbReference type="Proteomes" id="UP001216253"/>
    </source>
</evidence>
<sequence length="453" mass="49054">MCCWCSNPNDASAILTGTPHDPIDHARGSATGIVFPARPDMLRGADAAVFLTAAFHAYGSLPRDNRVVAVRRSAPFAGGNSGQKLALDIAYARPAPYLPTALFAKFSRDFTDPFRDRRRFELDGEVRLAALSRLPGFPIAVARPMFGDFDPASGTGLLVTERIAFGRPPIEPLHAKCMDHELADPLAYYRVLASAQARLAAAHKAGHLSPQVDRLFPYRRAQAEADLPIAWDEAGLRAKIAALAGFIARVPQLFPPALRTPAFADKLLRDAIGFLRHEAQVRRFLQADAGFIALCHWNTNIDNAWFWREPDGALRCGLLDWGMVRQMNVATGLWGGLSASDTAFLEAELAGLLAHYAAELAAHGGPRLDPARLGLHFDLALAITGLSLMMDLPALVAARLPDIDAVTGPRDPALGADKVVQGFLLVTTNFLALWQARDFGASLAAMLAEERPY</sequence>
<dbReference type="EMBL" id="JARESE010000001">
    <property type="protein sequence ID" value="MDE8650159.1"/>
    <property type="molecule type" value="Genomic_DNA"/>
</dbReference>
<evidence type="ECO:0008006" key="3">
    <source>
        <dbReference type="Google" id="ProtNLM"/>
    </source>
</evidence>
<organism evidence="1 2">
    <name type="scientific">Novosphingobium album</name>
    <name type="common">ex Liu et al. 2023</name>
    <dbReference type="NCBI Taxonomy" id="3031130"/>
    <lineage>
        <taxon>Bacteria</taxon>
        <taxon>Pseudomonadati</taxon>
        <taxon>Pseudomonadota</taxon>
        <taxon>Alphaproteobacteria</taxon>
        <taxon>Sphingomonadales</taxon>
        <taxon>Sphingomonadaceae</taxon>
        <taxon>Novosphingobium</taxon>
    </lineage>
</organism>
<accession>A0ABT5WJR5</accession>
<protein>
    <recommendedName>
        <fullName evidence="3">Aminoglycoside phosphotransferase domain-containing protein</fullName>
    </recommendedName>
</protein>
<keyword evidence="2" id="KW-1185">Reference proteome</keyword>
<gene>
    <name evidence="1" type="ORF">PYV00_00325</name>
</gene>
<name>A0ABT5WJR5_9SPHN</name>
<dbReference type="RefSeq" id="WP_275226244.1">
    <property type="nucleotide sequence ID" value="NZ_JARESE010000001.1"/>
</dbReference>
<proteinExistence type="predicted"/>
<comment type="caution">
    <text evidence="1">The sequence shown here is derived from an EMBL/GenBank/DDBJ whole genome shotgun (WGS) entry which is preliminary data.</text>
</comment>